<evidence type="ECO:0000313" key="4">
    <source>
        <dbReference type="Proteomes" id="UP000569951"/>
    </source>
</evidence>
<dbReference type="InterPro" id="IPR036525">
    <property type="entry name" value="Tubulin/FtsZ_GTPase_sf"/>
</dbReference>
<evidence type="ECO:0008006" key="5">
    <source>
        <dbReference type="Google" id="ProtNLM"/>
    </source>
</evidence>
<dbReference type="RefSeq" id="WP_183988425.1">
    <property type="nucleotide sequence ID" value="NZ_JACHHG010000014.1"/>
</dbReference>
<dbReference type="EMBL" id="JACHHG010000014">
    <property type="protein sequence ID" value="MBB6099676.1"/>
    <property type="molecule type" value="Genomic_DNA"/>
</dbReference>
<dbReference type="SUPFAM" id="SSF52490">
    <property type="entry name" value="Tubulin nucleotide-binding domain-like"/>
    <property type="match status" value="1"/>
</dbReference>
<feature type="region of interest" description="Disordered" evidence="2">
    <location>
        <begin position="559"/>
        <end position="580"/>
    </location>
</feature>
<reference evidence="3 4" key="1">
    <citation type="submission" date="2020-08" db="EMBL/GenBank/DDBJ databases">
        <title>Genomic Encyclopedia of Type Strains, Phase IV (KMG-IV): sequencing the most valuable type-strain genomes for metagenomic binning, comparative biology and taxonomic classification.</title>
        <authorList>
            <person name="Goeker M."/>
        </authorList>
    </citation>
    <scope>NUCLEOTIDE SEQUENCE [LARGE SCALE GENOMIC DNA]</scope>
    <source>
        <strain evidence="3 4">DSM 21458</strain>
    </source>
</reference>
<dbReference type="InterPro" id="IPR025904">
    <property type="entry name" value="Tubulin-like"/>
</dbReference>
<dbReference type="Gene3D" id="3.40.50.1440">
    <property type="entry name" value="Tubulin/FtsZ, GTPase domain"/>
    <property type="match status" value="1"/>
</dbReference>
<evidence type="ECO:0000256" key="1">
    <source>
        <dbReference type="SAM" id="Coils"/>
    </source>
</evidence>
<protein>
    <recommendedName>
        <fullName evidence="5">Tubulin like</fullName>
    </recommendedName>
</protein>
<keyword evidence="4" id="KW-1185">Reference proteome</keyword>
<dbReference type="Pfam" id="PF13809">
    <property type="entry name" value="Tubulin_2"/>
    <property type="match status" value="1"/>
</dbReference>
<keyword evidence="1" id="KW-0175">Coiled coil</keyword>
<dbReference type="AlphaFoldDB" id="A0A841I3R2"/>
<dbReference type="Proteomes" id="UP000569951">
    <property type="component" value="Unassembled WGS sequence"/>
</dbReference>
<proteinExistence type="predicted"/>
<name>A0A841I3R2_9DEIO</name>
<accession>A0A841I3R2</accession>
<evidence type="ECO:0000313" key="3">
    <source>
        <dbReference type="EMBL" id="MBB6099676.1"/>
    </source>
</evidence>
<feature type="coiled-coil region" evidence="1">
    <location>
        <begin position="530"/>
        <end position="557"/>
    </location>
</feature>
<gene>
    <name evidence="3" type="ORF">HNR42_003134</name>
</gene>
<evidence type="ECO:0000256" key="2">
    <source>
        <dbReference type="SAM" id="MobiDB-lite"/>
    </source>
</evidence>
<organism evidence="3 4">
    <name type="scientific">Deinobacterium chartae</name>
    <dbReference type="NCBI Taxonomy" id="521158"/>
    <lineage>
        <taxon>Bacteria</taxon>
        <taxon>Thermotogati</taxon>
        <taxon>Deinococcota</taxon>
        <taxon>Deinococci</taxon>
        <taxon>Deinococcales</taxon>
        <taxon>Deinococcaceae</taxon>
        <taxon>Deinobacterium</taxon>
    </lineage>
</organism>
<sequence length="904" mass="101092">MTTVHYLKRTVLIGLGGTGKAALLNAKRKYLETYGEVPPLVSFLVIDTTNDNASSLSATLPNGSTVPVKLKANELLHIEARGASKLPQVNDEIREWFPKRAELKANILSGAGQVRALGRLALFANARLVYETLRNRLAEARDYTRERPQQDSDVLYQAYTPHLTVCVAGSIAGGTGSGTFLDVAFLLRDLLKDEDQLFSYLLLPDIYTSRPGTQNVEANAYGALKELDHCMSLESTWSYSFGGRRIDVSKKPFDMVFLINRQNRAGKTFNDPADLADLMGFGMFLAGGPLGKEQADIFDNIVVQLAEGQGRYYGKTAHYASFGAAELAYDPRPLQQLSGLGRARALIETQRRSRSAVTLDLTAQRALEVREGADVPNTVAAPDPDREAQMWPSVRSDLLNIRETARTETQKLLDAEVRGWEDHLRPTLSQFFNNGSTVLDLHAALDVALVQLREVRSAAKERVRSAEEALTTDLEATDSNVRAARPAASSGFFGRGRREAAAPVLDRKRLRSLHSKAVKCGQEEAKLSLIERYITAMEAEHRRLQNLLDRFDQLRTTHVQTPDLRPQPQRSRPYTLTLPTTSTLSGLPRAAVGTETVPVTLDDLLTRPEDVLRAQRGSGDAIDLEAWLVTALGQPEAAREIDRVFRELNDLSAPSWDYQDAWVSNPAVSHLEQVQILGVNDKNRTALRSDRLEDVFAGRMHQLQFVSTGDPNRVLFYKIEAAVPAFALAGIDGYREKYLQLSAGRSFHLRADWENLPDLTPLPSDREAARVWSQGRVLGRIRSEAGSYQYLSNRDGSERWYTLGSAFETAFFAFRSDFFLFKEIEQRIRRQWHEPRNDREATALKVSIERLQETTARLAQDEQRPGSERRLFELHGEVLAELMADVSRGTAFQQPDDFEPVVLQ</sequence>
<feature type="compositionally biased region" description="Low complexity" evidence="2">
    <location>
        <begin position="570"/>
        <end position="580"/>
    </location>
</feature>
<comment type="caution">
    <text evidence="3">The sequence shown here is derived from an EMBL/GenBank/DDBJ whole genome shotgun (WGS) entry which is preliminary data.</text>
</comment>